<proteinExistence type="predicted"/>
<organism evidence="2 3">
    <name type="scientific">Nocardia xishanensis</name>
    <dbReference type="NCBI Taxonomy" id="238964"/>
    <lineage>
        <taxon>Bacteria</taxon>
        <taxon>Bacillati</taxon>
        <taxon>Actinomycetota</taxon>
        <taxon>Actinomycetes</taxon>
        <taxon>Mycobacteriales</taxon>
        <taxon>Nocardiaceae</taxon>
        <taxon>Nocardia</taxon>
    </lineage>
</organism>
<keyword evidence="1" id="KW-1133">Transmembrane helix</keyword>
<keyword evidence="3" id="KW-1185">Reference proteome</keyword>
<evidence type="ECO:0000313" key="3">
    <source>
        <dbReference type="Proteomes" id="UP001611415"/>
    </source>
</evidence>
<gene>
    <name evidence="2" type="ORF">ACH49W_36105</name>
</gene>
<keyword evidence="1" id="KW-0812">Transmembrane</keyword>
<evidence type="ECO:0000313" key="2">
    <source>
        <dbReference type="EMBL" id="MFI2478786.1"/>
    </source>
</evidence>
<comment type="caution">
    <text evidence="2">The sequence shown here is derived from an EMBL/GenBank/DDBJ whole genome shotgun (WGS) entry which is preliminary data.</text>
</comment>
<name>A0ABW7XCC8_9NOCA</name>
<dbReference type="EMBL" id="JBIRYO010000059">
    <property type="protein sequence ID" value="MFI2478786.1"/>
    <property type="molecule type" value="Genomic_DNA"/>
</dbReference>
<feature type="transmembrane region" description="Helical" evidence="1">
    <location>
        <begin position="114"/>
        <end position="132"/>
    </location>
</feature>
<dbReference type="InterPro" id="IPR045713">
    <property type="entry name" value="DUF6069"/>
</dbReference>
<dbReference type="Proteomes" id="UP001611415">
    <property type="component" value="Unassembled WGS sequence"/>
</dbReference>
<feature type="transmembrane region" description="Helical" evidence="1">
    <location>
        <begin position="12"/>
        <end position="34"/>
    </location>
</feature>
<dbReference type="Pfam" id="PF19545">
    <property type="entry name" value="DUF6069"/>
    <property type="match status" value="1"/>
</dbReference>
<dbReference type="RefSeq" id="WP_397096454.1">
    <property type="nucleotide sequence ID" value="NZ_JBIRYO010000059.1"/>
</dbReference>
<evidence type="ECO:0000256" key="1">
    <source>
        <dbReference type="SAM" id="Phobius"/>
    </source>
</evidence>
<keyword evidence="1" id="KW-0472">Membrane</keyword>
<feature type="transmembrane region" description="Helical" evidence="1">
    <location>
        <begin position="54"/>
        <end position="73"/>
    </location>
</feature>
<protein>
    <submittedName>
        <fullName evidence="2">DUF6069 family protein</fullName>
    </submittedName>
</protein>
<feature type="transmembrane region" description="Helical" evidence="1">
    <location>
        <begin position="85"/>
        <end position="108"/>
    </location>
</feature>
<sequence length="148" mass="15326">MIATSTNQASPSLLRYAYAVGGAVLATALMWVAAHGLGVELLVDARNGQPAQVVGLPQVVGSTLVVSLLASATRKWLNRFADRAATIWTRLAITVLLVSLAPMAYVQASGSTKATLALMHIAVAAVLVPLLASGSGDRPGTRQHADKQ</sequence>
<reference evidence="2 3" key="1">
    <citation type="submission" date="2024-10" db="EMBL/GenBank/DDBJ databases">
        <title>The Natural Products Discovery Center: Release of the First 8490 Sequenced Strains for Exploring Actinobacteria Biosynthetic Diversity.</title>
        <authorList>
            <person name="Kalkreuter E."/>
            <person name="Kautsar S.A."/>
            <person name="Yang D."/>
            <person name="Bader C.D."/>
            <person name="Teijaro C.N."/>
            <person name="Fluegel L."/>
            <person name="Davis C.M."/>
            <person name="Simpson J.R."/>
            <person name="Lauterbach L."/>
            <person name="Steele A.D."/>
            <person name="Gui C."/>
            <person name="Meng S."/>
            <person name="Li G."/>
            <person name="Viehrig K."/>
            <person name="Ye F."/>
            <person name="Su P."/>
            <person name="Kiefer A.F."/>
            <person name="Nichols A."/>
            <person name="Cepeda A.J."/>
            <person name="Yan W."/>
            <person name="Fan B."/>
            <person name="Jiang Y."/>
            <person name="Adhikari A."/>
            <person name="Zheng C.-J."/>
            <person name="Schuster L."/>
            <person name="Cowan T.M."/>
            <person name="Smanski M.J."/>
            <person name="Chevrette M.G."/>
            <person name="De Carvalho L.P.S."/>
            <person name="Shen B."/>
        </authorList>
    </citation>
    <scope>NUCLEOTIDE SEQUENCE [LARGE SCALE GENOMIC DNA]</scope>
    <source>
        <strain evidence="2 3">NPDC019275</strain>
    </source>
</reference>
<accession>A0ABW7XCC8</accession>